<evidence type="ECO:0000313" key="1">
    <source>
        <dbReference type="EMBL" id="KXV60584.1"/>
    </source>
</evidence>
<reference evidence="1 2" key="1">
    <citation type="submission" date="2015-06" db="EMBL/GenBank/DDBJ databases">
        <title>Improved classification and identification of acetic acid bacteria using matrix-assisted laser desorption/ionization time-of-flight mass spectrometry; Gluconobacter nephelii and Gluconobacter uchimurae are later heterotypic synonyms of Gluconobacter japonicus and Gluconobacter oxydans, respectively.</title>
        <authorList>
            <person name="Li L."/>
            <person name="Cleenwerck I."/>
            <person name="De Vuyst L."/>
            <person name="Vandamme P."/>
        </authorList>
    </citation>
    <scope>NUCLEOTIDE SEQUENCE [LARGE SCALE GENOMIC DNA]</scope>
    <source>
        <strain evidence="1 2">LMG 23690</strain>
    </source>
</reference>
<evidence type="ECO:0000313" key="2">
    <source>
        <dbReference type="Proteomes" id="UP000075360"/>
    </source>
</evidence>
<accession>A0A149U535</accession>
<dbReference type="PATRIC" id="fig|446692.4.peg.3278"/>
<dbReference type="Proteomes" id="UP000075360">
    <property type="component" value="Unassembled WGS sequence"/>
</dbReference>
<proteinExistence type="predicted"/>
<gene>
    <name evidence="1" type="ORF">AD948_04715</name>
</gene>
<comment type="caution">
    <text evidence="1">The sequence shown here is derived from an EMBL/GenBank/DDBJ whole genome shotgun (WGS) entry which is preliminary data.</text>
</comment>
<name>A0A149U535_9PROT</name>
<organism evidence="1 2">
    <name type="scientific">Acetobacter senegalensis</name>
    <dbReference type="NCBI Taxonomy" id="446692"/>
    <lineage>
        <taxon>Bacteria</taxon>
        <taxon>Pseudomonadati</taxon>
        <taxon>Pseudomonadota</taxon>
        <taxon>Alphaproteobacteria</taxon>
        <taxon>Acetobacterales</taxon>
        <taxon>Acetobacteraceae</taxon>
        <taxon>Acetobacter</taxon>
    </lineage>
</organism>
<dbReference type="AlphaFoldDB" id="A0A149U535"/>
<protein>
    <submittedName>
        <fullName evidence="1">Uncharacterized protein</fullName>
    </submittedName>
</protein>
<dbReference type="EMBL" id="LHZU01000111">
    <property type="protein sequence ID" value="KXV60584.1"/>
    <property type="molecule type" value="Genomic_DNA"/>
</dbReference>
<sequence length="107" mass="11659">MDKEKRFRCSVQRVETLLRSIGCLMAAQQRKTESGFRSSSGNDSGKQIPFFKNGTCGQGGIGNAGARVHGLKAVLETENINLFRSITAQQINPEDFPGISAPLFKRG</sequence>